<dbReference type="InterPro" id="IPR043146">
    <property type="entry name" value="Penicillin_amidase_N_B-knob"/>
</dbReference>
<evidence type="ECO:0000256" key="3">
    <source>
        <dbReference type="ARBA" id="ARBA00023145"/>
    </source>
</evidence>
<dbReference type="PANTHER" id="PTHR34218">
    <property type="entry name" value="PEPTIDASE S45 PENICILLIN AMIDASE"/>
    <property type="match status" value="1"/>
</dbReference>
<dbReference type="InterPro" id="IPR043147">
    <property type="entry name" value="Penicillin_amidase_A-knob"/>
</dbReference>
<dbReference type="Gene3D" id="2.30.120.10">
    <property type="match status" value="1"/>
</dbReference>
<keyword evidence="3" id="KW-0865">Zymogen</keyword>
<evidence type="ECO:0000313" key="4">
    <source>
        <dbReference type="EMBL" id="SCC81159.1"/>
    </source>
</evidence>
<comment type="similarity">
    <text evidence="1">Belongs to the peptidase S45 family.</text>
</comment>
<dbReference type="SUPFAM" id="SSF56235">
    <property type="entry name" value="N-terminal nucleophile aminohydrolases (Ntn hydrolases)"/>
    <property type="match status" value="1"/>
</dbReference>
<keyword evidence="5" id="KW-1185">Reference proteome</keyword>
<name>A0ABY0K9M9_9HYPH</name>
<dbReference type="EMBL" id="FMBM01000002">
    <property type="protein sequence ID" value="SCC81159.1"/>
    <property type="molecule type" value="Genomic_DNA"/>
</dbReference>
<dbReference type="InterPro" id="IPR014395">
    <property type="entry name" value="Pen/GL7ACA/AHL_acylase"/>
</dbReference>
<keyword evidence="2" id="KW-0378">Hydrolase</keyword>
<sequence length="767" mass="84213">MPKSIPSDKTTGSEGSQSSIEVIRDVWGIPHIRAATAGDVFFANGFVHAQDRLWQMDAARRRAVGRFAEWGGPSALGLDILSRRLDIAGVSRRDMKALSPQTAMMIERYTDGVNAFMASCRGNDELPLEYRLLGENPEPWEPWHCVAVMRQRGLLMGSVWFKLWRAAALRTIGPEAVNLLRYDDGGVERFVVPQGAEGRRWIASLNDLAPAIEALAAMVSPEATLGGSNNWAIDGRHTVAGKPIIAGDPHRAFDIPGMYAQLHLTCDAFDALGFSVPGVPAFPHFAHTDRVAWCVTHAFADIHDLYVERFDGSNGERYATDAGWRETELRVETIIVRGAEAETVTVHRTRHGPIIAGDPREGFAIALRSLQIDDVDLSLDCLLPMLHARDLNAFYEATRGWGVIDHSLVGADVDGHIGVSIRAIVPRRDRLNGWLPVPGWTGEHEWRGMIPFEEMPREIDPSSGCIITANNRPVPEDWPDYIATDCHPSTRARRISELLERDERLDGSAMRQILADTHSQPAVEICSRLCQVPPRSDAIGRIQDALRGWGGAMDIGLHAPSIYYLVRQEMTRILARRSGLEGASVDALAQVPPGIPAVNHLWWTLPNLLRTEDVSLLGGAGWDDVASEAMERVGKDFPLTPWGQLHRPSFAHPLAAMFPDHAPMMAPSSSAIGGDGDCVCATGAYPGAGPSSSYGSVARYVFDLADWDSSRWIVFHGSSGDPHSPFFSDQNELWSRLEMVPALYSARAVDAHAVSRSYLEPTSPDLD</sequence>
<dbReference type="Gene3D" id="3.60.20.10">
    <property type="entry name" value="Glutamine Phosphoribosylpyrophosphate, subunit 1, domain 1"/>
    <property type="match status" value="1"/>
</dbReference>
<dbReference type="PANTHER" id="PTHR34218:SF4">
    <property type="entry name" value="ACYL-HOMOSERINE LACTONE ACYLASE QUIP"/>
    <property type="match status" value="1"/>
</dbReference>
<gene>
    <name evidence="4" type="ORF">GA0071312_2092</name>
</gene>
<dbReference type="Gene3D" id="1.10.1400.10">
    <property type="match status" value="1"/>
</dbReference>
<reference evidence="4 5" key="1">
    <citation type="submission" date="2016-08" db="EMBL/GenBank/DDBJ databases">
        <authorList>
            <person name="Varghese N."/>
            <person name="Submissions Spin"/>
        </authorList>
    </citation>
    <scope>NUCLEOTIDE SEQUENCE [LARGE SCALE GENOMIC DNA]</scope>
    <source>
        <strain evidence="4 5">HL-109</strain>
    </source>
</reference>
<comment type="caution">
    <text evidence="4">The sequence shown here is derived from an EMBL/GenBank/DDBJ whole genome shotgun (WGS) entry which is preliminary data.</text>
</comment>
<evidence type="ECO:0000256" key="1">
    <source>
        <dbReference type="ARBA" id="ARBA00006586"/>
    </source>
</evidence>
<dbReference type="InterPro" id="IPR023343">
    <property type="entry name" value="Penicillin_amidase_dom1"/>
</dbReference>
<dbReference type="Proteomes" id="UP000182800">
    <property type="component" value="Unassembled WGS sequence"/>
</dbReference>
<dbReference type="RefSeq" id="WP_074444917.1">
    <property type="nucleotide sequence ID" value="NZ_FMBM01000002.1"/>
</dbReference>
<evidence type="ECO:0000313" key="5">
    <source>
        <dbReference type="Proteomes" id="UP000182800"/>
    </source>
</evidence>
<dbReference type="CDD" id="cd03747">
    <property type="entry name" value="Ntn_PGA_like"/>
    <property type="match status" value="1"/>
</dbReference>
<dbReference type="Pfam" id="PF01804">
    <property type="entry name" value="Penicil_amidase"/>
    <property type="match status" value="1"/>
</dbReference>
<dbReference type="InterPro" id="IPR029055">
    <property type="entry name" value="Ntn_hydrolases_N"/>
</dbReference>
<organism evidence="4 5">
    <name type="scientific">Saliniramus fredricksonii</name>
    <dbReference type="NCBI Taxonomy" id="1653334"/>
    <lineage>
        <taxon>Bacteria</taxon>
        <taxon>Pseudomonadati</taxon>
        <taxon>Pseudomonadota</taxon>
        <taxon>Alphaproteobacteria</taxon>
        <taxon>Hyphomicrobiales</taxon>
        <taxon>Salinarimonadaceae</taxon>
        <taxon>Saliniramus</taxon>
    </lineage>
</organism>
<dbReference type="PIRSF" id="PIRSF001227">
    <property type="entry name" value="Pen_acylase"/>
    <property type="match status" value="1"/>
</dbReference>
<dbReference type="Gene3D" id="1.10.10.2580">
    <property type="entry name" value="Penicillin Acylase III, Chain A, Domain 2"/>
    <property type="match status" value="1"/>
</dbReference>
<accession>A0ABY0K9M9</accession>
<evidence type="ECO:0000256" key="2">
    <source>
        <dbReference type="ARBA" id="ARBA00022801"/>
    </source>
</evidence>
<dbReference type="InterPro" id="IPR002692">
    <property type="entry name" value="S45"/>
</dbReference>
<protein>
    <submittedName>
        <fullName evidence="4">Penicillin amidase</fullName>
    </submittedName>
</protein>
<dbReference type="Gene3D" id="1.10.439.10">
    <property type="entry name" value="Penicillin Amidohydrolase, domain 1"/>
    <property type="match status" value="1"/>
</dbReference>
<proteinExistence type="inferred from homology"/>